<dbReference type="KEGG" id="smiz:4412673_01469"/>
<keyword evidence="1" id="KW-0812">Transmembrane</keyword>
<dbReference type="InterPro" id="IPR050623">
    <property type="entry name" value="Glucan_succinyl_AcylTrfase"/>
</dbReference>
<dbReference type="AlphaFoldDB" id="A0AAJ4XAL8"/>
<feature type="transmembrane region" description="Helical" evidence="1">
    <location>
        <begin position="283"/>
        <end position="307"/>
    </location>
</feature>
<feature type="transmembrane region" description="Helical" evidence="1">
    <location>
        <begin position="51"/>
        <end position="77"/>
    </location>
</feature>
<dbReference type="InterPro" id="IPR002656">
    <property type="entry name" value="Acyl_transf_3_dom"/>
</dbReference>
<dbReference type="Pfam" id="PF01757">
    <property type="entry name" value="Acyl_transf_3"/>
    <property type="match status" value="1"/>
</dbReference>
<sequence>MSNVRIRRYDIDALRVIAIGLLLIYHTAIGFQGWGTMIGFITNDTSLPALWSVMAIINIWRIPLLFFVSGMGVYFALQNRTWKQLFMERGRRIFIPFIFGSVVIVPIHIFILQSYYSLKPTYLPNPGHLWFLGNIFLYVILLFPIFNYLKKNADGKIVQTIKRTLSSPLGLLAVIGIFMIEALCTKPAIFELYAMTWHGFFMGLISFFFGFCFVMSGSVFWDMLLKWRYWLLALAVVLFMNRFFAPQMKVHTLLLVIESNLWIFTVFAFGYKYFNHNSKALKMLCEAVYPVYIVHMIVLYSISYWIFPLEMNAWIKFIIVVIGTVLGSFGLFLIIKKVRFIRPLFGLNR</sequence>
<accession>A0AAJ4XAL8</accession>
<name>A0AAJ4XAL8_9SPHI</name>
<dbReference type="RefSeq" id="WP_093095370.1">
    <property type="nucleotide sequence ID" value="NZ_FNGK01000001.1"/>
</dbReference>
<dbReference type="GO" id="GO:0016747">
    <property type="term" value="F:acyltransferase activity, transferring groups other than amino-acyl groups"/>
    <property type="evidence" value="ECO:0007669"/>
    <property type="project" value="InterPro"/>
</dbReference>
<gene>
    <name evidence="3" type="ORF">SAMEA4412673_01469</name>
</gene>
<feature type="transmembrane region" description="Helical" evidence="1">
    <location>
        <begin position="195"/>
        <end position="215"/>
    </location>
</feature>
<feature type="transmembrane region" description="Helical" evidence="1">
    <location>
        <begin position="313"/>
        <end position="335"/>
    </location>
</feature>
<evidence type="ECO:0000313" key="4">
    <source>
        <dbReference type="Proteomes" id="UP000215355"/>
    </source>
</evidence>
<proteinExistence type="predicted"/>
<feature type="domain" description="Acyltransferase 3" evidence="2">
    <location>
        <begin position="9"/>
        <end position="331"/>
    </location>
</feature>
<keyword evidence="1" id="KW-0472">Membrane</keyword>
<protein>
    <submittedName>
        <fullName evidence="3">Glucans biosynthesis protein</fullName>
    </submittedName>
</protein>
<organism evidence="3 4">
    <name type="scientific">Sphingobacterium mizutaii</name>
    <dbReference type="NCBI Taxonomy" id="1010"/>
    <lineage>
        <taxon>Bacteria</taxon>
        <taxon>Pseudomonadati</taxon>
        <taxon>Bacteroidota</taxon>
        <taxon>Sphingobacteriia</taxon>
        <taxon>Sphingobacteriales</taxon>
        <taxon>Sphingobacteriaceae</taxon>
        <taxon>Sphingobacterium</taxon>
    </lineage>
</organism>
<keyword evidence="1" id="KW-1133">Transmembrane helix</keyword>
<dbReference type="PANTHER" id="PTHR36927">
    <property type="entry name" value="BLR4337 PROTEIN"/>
    <property type="match status" value="1"/>
</dbReference>
<dbReference type="Proteomes" id="UP000215355">
    <property type="component" value="Chromosome 1"/>
</dbReference>
<feature type="transmembrane region" description="Helical" evidence="1">
    <location>
        <begin position="128"/>
        <end position="149"/>
    </location>
</feature>
<evidence type="ECO:0000256" key="1">
    <source>
        <dbReference type="SAM" id="Phobius"/>
    </source>
</evidence>
<feature type="transmembrane region" description="Helical" evidence="1">
    <location>
        <begin position="250"/>
        <end position="271"/>
    </location>
</feature>
<feature type="transmembrane region" description="Helical" evidence="1">
    <location>
        <begin position="12"/>
        <end position="31"/>
    </location>
</feature>
<feature type="transmembrane region" description="Helical" evidence="1">
    <location>
        <begin position="93"/>
        <end position="116"/>
    </location>
</feature>
<dbReference type="PANTHER" id="PTHR36927:SF3">
    <property type="entry name" value="GLUCANS BIOSYNTHESIS PROTEIN C"/>
    <property type="match status" value="1"/>
</dbReference>
<evidence type="ECO:0000313" key="3">
    <source>
        <dbReference type="EMBL" id="SNV48020.1"/>
    </source>
</evidence>
<evidence type="ECO:0000259" key="2">
    <source>
        <dbReference type="Pfam" id="PF01757"/>
    </source>
</evidence>
<reference evidence="3 4" key="1">
    <citation type="submission" date="2017-06" db="EMBL/GenBank/DDBJ databases">
        <authorList>
            <consortium name="Pathogen Informatics"/>
        </authorList>
    </citation>
    <scope>NUCLEOTIDE SEQUENCE [LARGE SCALE GENOMIC DNA]</scope>
    <source>
        <strain evidence="3 4">NCTC12149</strain>
    </source>
</reference>
<feature type="transmembrane region" description="Helical" evidence="1">
    <location>
        <begin position="227"/>
        <end position="244"/>
    </location>
</feature>
<feature type="transmembrane region" description="Helical" evidence="1">
    <location>
        <begin position="169"/>
        <end position="189"/>
    </location>
</feature>
<dbReference type="EMBL" id="LT906468">
    <property type="protein sequence ID" value="SNV48020.1"/>
    <property type="molecule type" value="Genomic_DNA"/>
</dbReference>